<feature type="region of interest" description="Disordered" evidence="4">
    <location>
        <begin position="358"/>
        <end position="377"/>
    </location>
</feature>
<dbReference type="InterPro" id="IPR051570">
    <property type="entry name" value="TBC1_cilium_biogenesis"/>
</dbReference>
<evidence type="ECO:0000256" key="3">
    <source>
        <dbReference type="PROSITE-ProRule" id="PRU00221"/>
    </source>
</evidence>
<feature type="repeat" description="WD" evidence="3">
    <location>
        <begin position="143"/>
        <end position="166"/>
    </location>
</feature>
<dbReference type="PROSITE" id="PS50082">
    <property type="entry name" value="WD_REPEATS_2"/>
    <property type="match status" value="3"/>
</dbReference>
<keyword evidence="6" id="KW-1185">Reference proteome</keyword>
<reference evidence="5 6" key="1">
    <citation type="journal article" date="2020" name="ISME J.">
        <title>Uncovering the hidden diversity of litter-decomposition mechanisms in mushroom-forming fungi.</title>
        <authorList>
            <person name="Floudas D."/>
            <person name="Bentzer J."/>
            <person name="Ahren D."/>
            <person name="Johansson T."/>
            <person name="Persson P."/>
            <person name="Tunlid A."/>
        </authorList>
    </citation>
    <scope>NUCLEOTIDE SEQUENCE [LARGE SCALE GENOMIC DNA]</scope>
    <source>
        <strain evidence="5 6">CBS 175.51</strain>
    </source>
</reference>
<dbReference type="EMBL" id="JAACJK010000190">
    <property type="protein sequence ID" value="KAF5317920.1"/>
    <property type="molecule type" value="Genomic_DNA"/>
</dbReference>
<proteinExistence type="predicted"/>
<evidence type="ECO:0000313" key="5">
    <source>
        <dbReference type="EMBL" id="KAF5317920.1"/>
    </source>
</evidence>
<organism evidence="5 6">
    <name type="scientific">Ephemerocybe angulata</name>
    <dbReference type="NCBI Taxonomy" id="980116"/>
    <lineage>
        <taxon>Eukaryota</taxon>
        <taxon>Fungi</taxon>
        <taxon>Dikarya</taxon>
        <taxon>Basidiomycota</taxon>
        <taxon>Agaricomycotina</taxon>
        <taxon>Agaricomycetes</taxon>
        <taxon>Agaricomycetidae</taxon>
        <taxon>Agaricales</taxon>
        <taxon>Agaricineae</taxon>
        <taxon>Psathyrellaceae</taxon>
        <taxon>Ephemerocybe</taxon>
    </lineage>
</organism>
<dbReference type="GO" id="GO:0030515">
    <property type="term" value="F:snoRNA binding"/>
    <property type="evidence" value="ECO:0007669"/>
    <property type="project" value="TreeGrafter"/>
</dbReference>
<evidence type="ECO:0000256" key="4">
    <source>
        <dbReference type="SAM" id="MobiDB-lite"/>
    </source>
</evidence>
<evidence type="ECO:0000313" key="6">
    <source>
        <dbReference type="Proteomes" id="UP000541558"/>
    </source>
</evidence>
<dbReference type="SUPFAM" id="SSF50978">
    <property type="entry name" value="WD40 repeat-like"/>
    <property type="match status" value="1"/>
</dbReference>
<feature type="repeat" description="WD" evidence="3">
    <location>
        <begin position="167"/>
        <end position="201"/>
    </location>
</feature>
<dbReference type="PANTHER" id="PTHR19853">
    <property type="entry name" value="WD REPEAT CONTAINING PROTEIN 3 WDR3"/>
    <property type="match status" value="1"/>
</dbReference>
<dbReference type="AlphaFoldDB" id="A0A8H5EZ41"/>
<feature type="repeat" description="WD" evidence="3">
    <location>
        <begin position="38"/>
        <end position="79"/>
    </location>
</feature>
<dbReference type="Proteomes" id="UP000541558">
    <property type="component" value="Unassembled WGS sequence"/>
</dbReference>
<evidence type="ECO:0000256" key="1">
    <source>
        <dbReference type="ARBA" id="ARBA00022574"/>
    </source>
</evidence>
<gene>
    <name evidence="5" type="ORF">D9611_014415</name>
</gene>
<dbReference type="GO" id="GO:0030490">
    <property type="term" value="P:maturation of SSU-rRNA"/>
    <property type="evidence" value="ECO:0007669"/>
    <property type="project" value="TreeGrafter"/>
</dbReference>
<evidence type="ECO:0000256" key="2">
    <source>
        <dbReference type="ARBA" id="ARBA00022737"/>
    </source>
</evidence>
<keyword evidence="2" id="KW-0677">Repeat</keyword>
<dbReference type="GO" id="GO:0032040">
    <property type="term" value="C:small-subunit processome"/>
    <property type="evidence" value="ECO:0007669"/>
    <property type="project" value="TreeGrafter"/>
</dbReference>
<dbReference type="GO" id="GO:0034388">
    <property type="term" value="C:Pwp2p-containing subcomplex of 90S preribosome"/>
    <property type="evidence" value="ECO:0007669"/>
    <property type="project" value="TreeGrafter"/>
</dbReference>
<comment type="caution">
    <text evidence="5">The sequence shown here is derived from an EMBL/GenBank/DDBJ whole genome shotgun (WGS) entry which is preliminary data.</text>
</comment>
<dbReference type="SMART" id="SM00320">
    <property type="entry name" value="WD40"/>
    <property type="match status" value="5"/>
</dbReference>
<feature type="region of interest" description="Disordered" evidence="4">
    <location>
        <begin position="273"/>
        <end position="293"/>
    </location>
</feature>
<dbReference type="InterPro" id="IPR015943">
    <property type="entry name" value="WD40/YVTN_repeat-like_dom_sf"/>
</dbReference>
<keyword evidence="1 3" id="KW-0853">WD repeat</keyword>
<sequence>MSPLSNVLVWDVKKGEMVWLSPIYPGLLLTVHSAPWHETGHRSEVTCILRSPQPNFFAVGYADGSIRLWDSTNETVVTVFNGHKKSVTALAFDDRAPGLLQARKIPTSSSGISLPRLVYTVCEAIATRLLGSTFLLQDRRPGLLLTSSKDTFLKLWDLTTHHCIQTVVAHRSEIWSLDVNPEQDLIFTGSGEGEVKAWRIDRDAVKDGLKETESGEIAKMIHPITNLPLGSNHRVSQISFHPKQPYVAFQSHDKSIEIFRIRDDEEVKKKLARRRKRAKEKKQEKGDKKGPEITAMEIDQDDEEVPFIDKFTPHVVVRASGKVRSFNFANETTSQKNIAELMVALSNNALEVYNIPQPTKSTEAPPEATRNHSVSLPGHRADVRSLCLSSDDRILASAANGH</sequence>
<feature type="compositionally biased region" description="Basic and acidic residues" evidence="4">
    <location>
        <begin position="281"/>
        <end position="291"/>
    </location>
</feature>
<dbReference type="PROSITE" id="PS50294">
    <property type="entry name" value="WD_REPEATS_REGION"/>
    <property type="match status" value="2"/>
</dbReference>
<protein>
    <submittedName>
        <fullName evidence="5">Uncharacterized protein</fullName>
    </submittedName>
</protein>
<dbReference type="InterPro" id="IPR036322">
    <property type="entry name" value="WD40_repeat_dom_sf"/>
</dbReference>
<dbReference type="InterPro" id="IPR001680">
    <property type="entry name" value="WD40_rpt"/>
</dbReference>
<dbReference type="Gene3D" id="2.130.10.10">
    <property type="entry name" value="YVTN repeat-like/Quinoprotein amine dehydrogenase"/>
    <property type="match status" value="2"/>
</dbReference>
<dbReference type="Pfam" id="PF00400">
    <property type="entry name" value="WD40"/>
    <property type="match status" value="3"/>
</dbReference>
<dbReference type="OrthoDB" id="407922at2759"/>
<name>A0A8H5EZ41_9AGAR</name>
<accession>A0A8H5EZ41</accession>
<dbReference type="PANTHER" id="PTHR19853:SF0">
    <property type="entry name" value="WD REPEAT-CONTAINING PROTEIN 3"/>
    <property type="match status" value="1"/>
</dbReference>